<evidence type="ECO:0000256" key="4">
    <source>
        <dbReference type="ARBA" id="ARBA00038277"/>
    </source>
</evidence>
<evidence type="ECO:0000313" key="9">
    <source>
        <dbReference type="EMBL" id="KAK7317864.1"/>
    </source>
</evidence>
<name>A0AAN9KIL6_CLITE</name>
<comment type="similarity">
    <text evidence="4">Belongs to the class I-like SAM-binding methyltransferase superfamily. Cation-independent O-methyltransferase family.</text>
</comment>
<dbReference type="GO" id="GO:0008757">
    <property type="term" value="F:S-adenosylmethionine-dependent methyltransferase activity"/>
    <property type="evidence" value="ECO:0007669"/>
    <property type="project" value="UniProtKB-ARBA"/>
</dbReference>
<dbReference type="GO" id="GO:0032259">
    <property type="term" value="P:methylation"/>
    <property type="evidence" value="ECO:0007669"/>
    <property type="project" value="UniProtKB-KW"/>
</dbReference>
<keyword evidence="3" id="KW-0949">S-adenosyl-L-methionine</keyword>
<dbReference type="FunFam" id="1.10.10.10:FF:000836">
    <property type="entry name" value="O-methyltransferase family protein"/>
    <property type="match status" value="1"/>
</dbReference>
<evidence type="ECO:0000256" key="2">
    <source>
        <dbReference type="ARBA" id="ARBA00022679"/>
    </source>
</evidence>
<evidence type="ECO:0000256" key="5">
    <source>
        <dbReference type="PIRSR" id="PIRSR005739-1"/>
    </source>
</evidence>
<dbReference type="InterPro" id="IPR012967">
    <property type="entry name" value="COMT_dimerisation"/>
</dbReference>
<dbReference type="InterPro" id="IPR036390">
    <property type="entry name" value="WH_DNA-bd_sf"/>
</dbReference>
<evidence type="ECO:0000256" key="3">
    <source>
        <dbReference type="ARBA" id="ARBA00022691"/>
    </source>
</evidence>
<comment type="caution">
    <text evidence="9">The sequence shown here is derived from an EMBL/GenBank/DDBJ whole genome shotgun (WGS) entry which is preliminary data.</text>
</comment>
<proteinExistence type="inferred from homology"/>
<dbReference type="Pfam" id="PF08100">
    <property type="entry name" value="Dimerisation"/>
    <property type="match status" value="1"/>
</dbReference>
<dbReference type="AlphaFoldDB" id="A0AAN9KIL6"/>
<dbReference type="PROSITE" id="PS51683">
    <property type="entry name" value="SAM_OMT_II"/>
    <property type="match status" value="1"/>
</dbReference>
<evidence type="ECO:0000256" key="1">
    <source>
        <dbReference type="ARBA" id="ARBA00022603"/>
    </source>
</evidence>
<dbReference type="FunFam" id="3.40.50.150:FF:000294">
    <property type="entry name" value="O-methyltransferase family protein"/>
    <property type="match status" value="1"/>
</dbReference>
<feature type="region of interest" description="Disordered" evidence="6">
    <location>
        <begin position="1"/>
        <end position="21"/>
    </location>
</feature>
<dbReference type="InterPro" id="IPR001077">
    <property type="entry name" value="COMT_C"/>
</dbReference>
<gene>
    <name evidence="9" type="ORF">RJT34_02441</name>
</gene>
<evidence type="ECO:0000259" key="7">
    <source>
        <dbReference type="Pfam" id="PF00891"/>
    </source>
</evidence>
<keyword evidence="1" id="KW-0489">Methyltransferase</keyword>
<dbReference type="Gene3D" id="3.40.50.150">
    <property type="entry name" value="Vaccinia Virus protein VP39"/>
    <property type="match status" value="1"/>
</dbReference>
<evidence type="ECO:0000313" key="10">
    <source>
        <dbReference type="Proteomes" id="UP001359559"/>
    </source>
</evidence>
<dbReference type="SUPFAM" id="SSF46785">
    <property type="entry name" value="Winged helix' DNA-binding domain"/>
    <property type="match status" value="1"/>
</dbReference>
<dbReference type="EMBL" id="JAYKXN010000001">
    <property type="protein sequence ID" value="KAK7317864.1"/>
    <property type="molecule type" value="Genomic_DNA"/>
</dbReference>
<dbReference type="Gene3D" id="1.10.10.10">
    <property type="entry name" value="Winged helix-like DNA-binding domain superfamily/Winged helix DNA-binding domain"/>
    <property type="match status" value="1"/>
</dbReference>
<evidence type="ECO:0000256" key="6">
    <source>
        <dbReference type="SAM" id="MobiDB-lite"/>
    </source>
</evidence>
<dbReference type="PANTHER" id="PTHR11746">
    <property type="entry name" value="O-METHYLTRANSFERASE"/>
    <property type="match status" value="1"/>
</dbReference>
<keyword evidence="10" id="KW-1185">Reference proteome</keyword>
<dbReference type="Pfam" id="PF00891">
    <property type="entry name" value="Methyltransf_2"/>
    <property type="match status" value="1"/>
</dbReference>
<dbReference type="PIRSF" id="PIRSF005739">
    <property type="entry name" value="O-mtase"/>
    <property type="match status" value="1"/>
</dbReference>
<dbReference type="InterPro" id="IPR016461">
    <property type="entry name" value="COMT-like"/>
</dbReference>
<feature type="compositionally biased region" description="Basic and acidic residues" evidence="6">
    <location>
        <begin position="1"/>
        <end position="12"/>
    </location>
</feature>
<dbReference type="InterPro" id="IPR036388">
    <property type="entry name" value="WH-like_DNA-bd_sf"/>
</dbReference>
<reference evidence="9 10" key="1">
    <citation type="submission" date="2024-01" db="EMBL/GenBank/DDBJ databases">
        <title>The genomes of 5 underutilized Papilionoideae crops provide insights into root nodulation and disease resistance.</title>
        <authorList>
            <person name="Yuan L."/>
        </authorList>
    </citation>
    <scope>NUCLEOTIDE SEQUENCE [LARGE SCALE GENOMIC DNA]</scope>
    <source>
        <strain evidence="9">LY-2023</strain>
        <tissue evidence="9">Leaf</tissue>
    </source>
</reference>
<evidence type="ECO:0000259" key="8">
    <source>
        <dbReference type="Pfam" id="PF08100"/>
    </source>
</evidence>
<feature type="domain" description="O-methyltransferase dimerisation" evidence="8">
    <location>
        <begin position="29"/>
        <end position="112"/>
    </location>
</feature>
<dbReference type="GO" id="GO:0046983">
    <property type="term" value="F:protein dimerization activity"/>
    <property type="evidence" value="ECO:0007669"/>
    <property type="project" value="InterPro"/>
</dbReference>
<sequence>MEEKQKKPVFTREEDEDDEEEAQAQVDIWKYMFGFGGLAVMKCAIELGIANAIENHGSPMTLSEISTTLGCDPSLLNRVMRFLTHRKIFKAIPTNQGYPRYAQTPLSRRLIRNGEQSMVPLIMWESSPTALAPWYNLSARVLANGNIPPFEKAHGKDLWQHFATNFAENSLFNEAMACDAKFSVSAILKGCGEAFEDLNTLVDVGGGNGTTLHILTQACPWIQGINFDLPHVITMAPNYNRVKHVAGDMFLSVPKADAILLKWILHDWGDNECIKILKKCREAIPEGNGKVIIVDAVIEEGGKNNGFSDIVLMMDMVMLAHTKSGRERTLKEWEFVIQMAGFSKYTVKAIQAVQSVITAFY</sequence>
<dbReference type="GO" id="GO:0008171">
    <property type="term" value="F:O-methyltransferase activity"/>
    <property type="evidence" value="ECO:0007669"/>
    <property type="project" value="InterPro"/>
</dbReference>
<feature type="active site" description="Proton acceptor" evidence="5">
    <location>
        <position position="266"/>
    </location>
</feature>
<dbReference type="InterPro" id="IPR029063">
    <property type="entry name" value="SAM-dependent_MTases_sf"/>
</dbReference>
<accession>A0AAN9KIL6</accession>
<dbReference type="SUPFAM" id="SSF53335">
    <property type="entry name" value="S-adenosyl-L-methionine-dependent methyltransferases"/>
    <property type="match status" value="1"/>
</dbReference>
<keyword evidence="2" id="KW-0808">Transferase</keyword>
<feature type="domain" description="O-methyltransferase C-terminal" evidence="7">
    <location>
        <begin position="134"/>
        <end position="343"/>
    </location>
</feature>
<protein>
    <submittedName>
        <fullName evidence="9">Uncharacterized protein</fullName>
    </submittedName>
</protein>
<dbReference type="Proteomes" id="UP001359559">
    <property type="component" value="Unassembled WGS sequence"/>
</dbReference>
<organism evidence="9 10">
    <name type="scientific">Clitoria ternatea</name>
    <name type="common">Butterfly pea</name>
    <dbReference type="NCBI Taxonomy" id="43366"/>
    <lineage>
        <taxon>Eukaryota</taxon>
        <taxon>Viridiplantae</taxon>
        <taxon>Streptophyta</taxon>
        <taxon>Embryophyta</taxon>
        <taxon>Tracheophyta</taxon>
        <taxon>Spermatophyta</taxon>
        <taxon>Magnoliopsida</taxon>
        <taxon>eudicotyledons</taxon>
        <taxon>Gunneridae</taxon>
        <taxon>Pentapetalae</taxon>
        <taxon>rosids</taxon>
        <taxon>fabids</taxon>
        <taxon>Fabales</taxon>
        <taxon>Fabaceae</taxon>
        <taxon>Papilionoideae</taxon>
        <taxon>50 kb inversion clade</taxon>
        <taxon>NPAAA clade</taxon>
        <taxon>indigoferoid/millettioid clade</taxon>
        <taxon>Phaseoleae</taxon>
        <taxon>Clitoria</taxon>
    </lineage>
</organism>